<evidence type="ECO:0000313" key="5">
    <source>
        <dbReference type="Proteomes" id="UP000198319"/>
    </source>
</evidence>
<protein>
    <submittedName>
        <fullName evidence="2">Uncharacterized protein</fullName>
    </submittedName>
</protein>
<dbReference type="EMBL" id="MUHG01000017">
    <property type="protein sequence ID" value="OXB19754.1"/>
    <property type="molecule type" value="Genomic_DNA"/>
</dbReference>
<evidence type="ECO:0000313" key="2">
    <source>
        <dbReference type="EMBL" id="OHT43365.1"/>
    </source>
</evidence>
<dbReference type="EMBL" id="MIKE01000028">
    <property type="protein sequence ID" value="OHT43365.1"/>
    <property type="molecule type" value="Genomic_DNA"/>
</dbReference>
<gene>
    <name evidence="3" type="ORF">B0A71_09935</name>
    <name evidence="2" type="ORF">BHE19_18920</name>
</gene>
<reference evidence="4" key="2">
    <citation type="submission" date="2016-09" db="EMBL/GenBank/DDBJ databases">
        <authorList>
            <person name="Chen S."/>
            <person name="Walker E."/>
        </authorList>
    </citation>
    <scope>NUCLEOTIDE SEQUENCE [LARGE SCALE GENOMIC DNA]</scope>
    <source>
        <strain evidence="4">MSU</strain>
    </source>
</reference>
<reference evidence="2" key="1">
    <citation type="submission" date="2016-09" db="EMBL/GenBank/DDBJ databases">
        <authorList>
            <person name="Capua I."/>
            <person name="De Benedictis P."/>
            <person name="Joannis T."/>
            <person name="Lombin L.H."/>
            <person name="Cattoli G."/>
        </authorList>
    </citation>
    <scope>NUCLEOTIDE SEQUENCE [LARGE SCALE GENOMIC DNA]</scope>
    <source>
        <strain evidence="2">MSU</strain>
    </source>
</reference>
<dbReference type="Proteomes" id="UP000198319">
    <property type="component" value="Unassembled WGS sequence"/>
</dbReference>
<keyword evidence="1" id="KW-0472">Membrane</keyword>
<keyword evidence="5" id="KW-1185">Reference proteome</keyword>
<keyword evidence="1" id="KW-1133">Transmembrane helix</keyword>
<evidence type="ECO:0000256" key="1">
    <source>
        <dbReference type="SAM" id="Phobius"/>
    </source>
</evidence>
<evidence type="ECO:0000313" key="3">
    <source>
        <dbReference type="EMBL" id="OXB19754.1"/>
    </source>
</evidence>
<organism evidence="2 4">
    <name type="scientific">Flavobacterium tructae</name>
    <dbReference type="NCBI Taxonomy" id="1114873"/>
    <lineage>
        <taxon>Bacteria</taxon>
        <taxon>Pseudomonadati</taxon>
        <taxon>Bacteroidota</taxon>
        <taxon>Flavobacteriia</taxon>
        <taxon>Flavobacteriales</taxon>
        <taxon>Flavobacteriaceae</taxon>
        <taxon>Flavobacterium</taxon>
    </lineage>
</organism>
<feature type="transmembrane region" description="Helical" evidence="1">
    <location>
        <begin position="106"/>
        <end position="123"/>
    </location>
</feature>
<reference evidence="3 5" key="3">
    <citation type="submission" date="2016-11" db="EMBL/GenBank/DDBJ databases">
        <title>Whole genomes of Flavobacteriaceae.</title>
        <authorList>
            <person name="Stine C."/>
            <person name="Li C."/>
            <person name="Tadesse D."/>
        </authorList>
    </citation>
    <scope>NUCLEOTIDE SEQUENCE [LARGE SCALE GENOMIC DNA]</scope>
    <source>
        <strain evidence="3 5">ATCC BAA-2541</strain>
    </source>
</reference>
<accession>A0A1S1J1J1</accession>
<dbReference type="AlphaFoldDB" id="A0A1S1J1J1"/>
<proteinExistence type="predicted"/>
<feature type="transmembrane region" description="Helical" evidence="1">
    <location>
        <begin position="60"/>
        <end position="80"/>
    </location>
</feature>
<sequence>MLAVILKILSMKQLDFIIKILPLVSLFIFLCSAIKLFVFYSFFDIQIANYLEVQEYIPLFISNAVGYLIIFSACYTLYFFQRKKINSRIEILESVKHIFSFERKTYISIFFISILLLAFYVFIEIKSNFYLYSMLIVLLYSFYSYSTYSKSLFSLFPIILVTGLISFTILDGAREALKIINDGNLLEYTFHFKNKKIQTDHNLKYLGRSKNYIFFYQRTNKKSTVLSIDDLIETDITTTNSHY</sequence>
<feature type="transmembrane region" description="Helical" evidence="1">
    <location>
        <begin position="129"/>
        <end position="145"/>
    </location>
</feature>
<evidence type="ECO:0000313" key="4">
    <source>
        <dbReference type="Proteomes" id="UP000180252"/>
    </source>
</evidence>
<dbReference type="Proteomes" id="UP000180252">
    <property type="component" value="Unassembled WGS sequence"/>
</dbReference>
<name>A0A1S1J1J1_9FLAO</name>
<feature type="transmembrane region" description="Helical" evidence="1">
    <location>
        <begin position="152"/>
        <end position="170"/>
    </location>
</feature>
<feature type="transmembrane region" description="Helical" evidence="1">
    <location>
        <begin position="20"/>
        <end position="40"/>
    </location>
</feature>
<keyword evidence="1" id="KW-0812">Transmembrane</keyword>
<comment type="caution">
    <text evidence="2">The sequence shown here is derived from an EMBL/GenBank/DDBJ whole genome shotgun (WGS) entry which is preliminary data.</text>
</comment>